<feature type="region of interest" description="Disordered" evidence="2">
    <location>
        <begin position="697"/>
        <end position="719"/>
    </location>
</feature>
<dbReference type="RefSeq" id="XP_024769623.1">
    <property type="nucleotide sequence ID" value="XM_024913367.1"/>
</dbReference>
<dbReference type="SMART" id="SM00066">
    <property type="entry name" value="GAL4"/>
    <property type="match status" value="1"/>
</dbReference>
<dbReference type="CDD" id="cd12148">
    <property type="entry name" value="fungal_TF_MHR"/>
    <property type="match status" value="1"/>
</dbReference>
<sequence length="719" mass="82214">MSQSTSGATASGPRRIAPGPISESASAPAAAQRRGRLPSRRIGVSVACEACRKRKTRCSGSRPKCLSCVQKGIDCHYTSANATETNSGVLKRKFREVKEKTSDYEEFYDSLRGLPDTDSQAIFQMIRGGADIKTVMRQIREGNLLLQLSLAPETQRRYEFPFVTTMPAALLTRDNLYLRSLIFEVNFHDENQQQLNIPLNPNSRTGSPQYIYTQPYHSAEIVNTRLSTVDISRWTAVTADNELMRALLHAYFLHEYSSYTSFQKDIFIQALTDGDERFCSSLLVNAVLAEASHCYNGVQHREQFWNPENIGYRFLAEFRRLWELQSERTDLPTLQAAMIVNGIYVNNGIDKLGLTYLDRAIAIAEHLQIFGDNSHIEDKTLRHARNFTAWCLYKYQTIMGYYYFKVPMITTPPVFALPDPYLEPSWYGDFILKYPANNTFTSLYFPHFFNADAKFKILVNAIATSLFNPENVERTLPVNVKSHLRAQLESWLAGLSVPLHPSNIVFPAQLRLHMEYHATVLGLLQTPVDNDRSSASISISNPNDNELLQEANSAAMIRLETIVRIYYLRHSYESCNTYLTFFLSNVGFAALERLRSSEIDHERFKHLMSTLILCIKGLYDQGHHVHVASAVYRLLRNRLLPQDLRFLQGYIHWNITEDDDPLIISHVQSEWPIPIVGREKDPEAAKLENLARRLNEMSVDSSRKTSEENESETRYEVMK</sequence>
<protein>
    <recommendedName>
        <fullName evidence="3">Zn(2)-C6 fungal-type domain-containing protein</fullName>
    </recommendedName>
</protein>
<dbReference type="PANTHER" id="PTHR47256:SF1">
    <property type="entry name" value="ZN(II)2CYS6 TRANSCRIPTION FACTOR (EUROFUNG)"/>
    <property type="match status" value="1"/>
</dbReference>
<keyword evidence="5" id="KW-1185">Reference proteome</keyword>
<dbReference type="Gene3D" id="4.10.240.10">
    <property type="entry name" value="Zn(2)-C6 fungal-type DNA-binding domain"/>
    <property type="match status" value="1"/>
</dbReference>
<dbReference type="Proteomes" id="UP000241690">
    <property type="component" value="Unassembled WGS sequence"/>
</dbReference>
<feature type="region of interest" description="Disordered" evidence="2">
    <location>
        <begin position="1"/>
        <end position="37"/>
    </location>
</feature>
<evidence type="ECO:0000259" key="3">
    <source>
        <dbReference type="PROSITE" id="PS50048"/>
    </source>
</evidence>
<proteinExistence type="predicted"/>
<reference evidence="4 5" key="1">
    <citation type="submission" date="2016-07" db="EMBL/GenBank/DDBJ databases">
        <title>Multiple horizontal gene transfer events from other fungi enriched the ability of initially mycotrophic Trichoderma (Ascomycota) to feed on dead plant biomass.</title>
        <authorList>
            <consortium name="DOE Joint Genome Institute"/>
            <person name="Aerts A."/>
            <person name="Atanasova L."/>
            <person name="Chenthamara K."/>
            <person name="Zhang J."/>
            <person name="Grujic M."/>
            <person name="Henrissat B."/>
            <person name="Kuo A."/>
            <person name="Salamov A."/>
            <person name="Lipzen A."/>
            <person name="Labutti K."/>
            <person name="Barry K."/>
            <person name="Miao Y."/>
            <person name="Rahimi M.J."/>
            <person name="Shen Q."/>
            <person name="Grigoriev I.V."/>
            <person name="Kubicek C.P."/>
            <person name="Druzhinina I.S."/>
        </authorList>
    </citation>
    <scope>NUCLEOTIDE SEQUENCE [LARGE SCALE GENOMIC DNA]</scope>
    <source>
        <strain evidence="4 5">CBS 226.95</strain>
    </source>
</reference>
<dbReference type="EMBL" id="KZ679690">
    <property type="protein sequence ID" value="PTB49946.1"/>
    <property type="molecule type" value="Genomic_DNA"/>
</dbReference>
<dbReference type="GO" id="GO:0000981">
    <property type="term" value="F:DNA-binding transcription factor activity, RNA polymerase II-specific"/>
    <property type="evidence" value="ECO:0007669"/>
    <property type="project" value="InterPro"/>
</dbReference>
<dbReference type="CDD" id="cd00067">
    <property type="entry name" value="GAL4"/>
    <property type="match status" value="1"/>
</dbReference>
<dbReference type="STRING" id="983964.A0A2T3ZYQ3"/>
<feature type="domain" description="Zn(2)-C6 fungal-type" evidence="3">
    <location>
        <begin position="47"/>
        <end position="77"/>
    </location>
</feature>
<dbReference type="PROSITE" id="PS50048">
    <property type="entry name" value="ZN2_CY6_FUNGAL_2"/>
    <property type="match status" value="1"/>
</dbReference>
<organism evidence="4 5">
    <name type="scientific">Trichoderma harzianum CBS 226.95</name>
    <dbReference type="NCBI Taxonomy" id="983964"/>
    <lineage>
        <taxon>Eukaryota</taxon>
        <taxon>Fungi</taxon>
        <taxon>Dikarya</taxon>
        <taxon>Ascomycota</taxon>
        <taxon>Pezizomycotina</taxon>
        <taxon>Sordariomycetes</taxon>
        <taxon>Hypocreomycetidae</taxon>
        <taxon>Hypocreales</taxon>
        <taxon>Hypocreaceae</taxon>
        <taxon>Trichoderma</taxon>
    </lineage>
</organism>
<dbReference type="GeneID" id="36621928"/>
<dbReference type="GO" id="GO:0008270">
    <property type="term" value="F:zinc ion binding"/>
    <property type="evidence" value="ECO:0007669"/>
    <property type="project" value="InterPro"/>
</dbReference>
<dbReference type="InterPro" id="IPR001138">
    <property type="entry name" value="Zn2Cys6_DnaBD"/>
</dbReference>
<accession>A0A2T3ZYQ3</accession>
<dbReference type="PROSITE" id="PS00463">
    <property type="entry name" value="ZN2_CY6_FUNGAL_1"/>
    <property type="match status" value="1"/>
</dbReference>
<evidence type="ECO:0000313" key="5">
    <source>
        <dbReference type="Proteomes" id="UP000241690"/>
    </source>
</evidence>
<dbReference type="InterPro" id="IPR053187">
    <property type="entry name" value="Notoamide_regulator"/>
</dbReference>
<dbReference type="Pfam" id="PF00172">
    <property type="entry name" value="Zn_clus"/>
    <property type="match status" value="1"/>
</dbReference>
<dbReference type="PANTHER" id="PTHR47256">
    <property type="entry name" value="ZN(II)2CYS6 TRANSCRIPTION FACTOR (EUROFUNG)-RELATED"/>
    <property type="match status" value="1"/>
</dbReference>
<gene>
    <name evidence="4" type="ORF">M431DRAFT_20401</name>
</gene>
<dbReference type="InterPro" id="IPR036864">
    <property type="entry name" value="Zn2-C6_fun-type_DNA-bd_sf"/>
</dbReference>
<name>A0A2T3ZYQ3_TRIHA</name>
<evidence type="ECO:0000256" key="1">
    <source>
        <dbReference type="ARBA" id="ARBA00023242"/>
    </source>
</evidence>
<evidence type="ECO:0000313" key="4">
    <source>
        <dbReference type="EMBL" id="PTB49946.1"/>
    </source>
</evidence>
<keyword evidence="1" id="KW-0539">Nucleus</keyword>
<feature type="compositionally biased region" description="Low complexity" evidence="2">
    <location>
        <begin position="17"/>
        <end position="31"/>
    </location>
</feature>
<dbReference type="AlphaFoldDB" id="A0A2T3ZYQ3"/>
<dbReference type="SUPFAM" id="SSF57701">
    <property type="entry name" value="Zn2/Cys6 DNA-binding domain"/>
    <property type="match status" value="1"/>
</dbReference>
<evidence type="ECO:0000256" key="2">
    <source>
        <dbReference type="SAM" id="MobiDB-lite"/>
    </source>
</evidence>